<protein>
    <submittedName>
        <fullName evidence="1">Uncharacterized protein</fullName>
    </submittedName>
</protein>
<evidence type="ECO:0000313" key="1">
    <source>
        <dbReference type="EMBL" id="AGM15586.1"/>
    </source>
</evidence>
<sequence>MVKQYRAKTRKPKMRKTKGKKPTRKINLGKKKKTMRKRRHNGGAPTTRGQTQKKAATMIQSLARRMKSVKERDSLKNKKEREDKQFEAYLEAARVGEIRQEEYFKRLMENKAKEPKAISTIQSFVRRKNARKSRKN</sequence>
<organism evidence="1 2">
    <name type="scientific">Phaeocystis globosa virus PgV-16T</name>
    <dbReference type="NCBI Taxonomy" id="3071227"/>
    <lineage>
        <taxon>Viruses</taxon>
        <taxon>Varidnaviria</taxon>
        <taxon>Bamfordvirae</taxon>
        <taxon>Nucleocytoviricota</taxon>
        <taxon>Megaviricetes</taxon>
        <taxon>Imitervirales</taxon>
        <taxon>Mesomimiviridae</taxon>
        <taxon>Tethysvirus</taxon>
        <taxon>Tethysvirus hollandense</taxon>
    </lineage>
</organism>
<evidence type="ECO:0000313" key="2">
    <source>
        <dbReference type="Proteomes" id="UP000204225"/>
    </source>
</evidence>
<dbReference type="Proteomes" id="UP000204225">
    <property type="component" value="Segment"/>
</dbReference>
<gene>
    <name evidence="1" type="ORF">PGCG_00275</name>
</gene>
<keyword evidence="2" id="KW-1185">Reference proteome</keyword>
<name>A0AC59EXA2_9VIRU</name>
<proteinExistence type="predicted"/>
<reference evidence="1 2" key="1">
    <citation type="journal article" date="2013" name="Proc. Natl. Acad. Sci. U.S.A.">
        <title>Genome of Phaeocystis globosa virus PgV-16T highlights the common ancestry of the largest known DNA viruses infecting eukaryotes.</title>
        <authorList>
            <person name="Santini S."/>
            <person name="Jeudy S."/>
            <person name="Bartoli J."/>
            <person name="Poirot O."/>
            <person name="Lescot M."/>
            <person name="Abergel C."/>
            <person name="Barbe V."/>
            <person name="Wommack K.E."/>
            <person name="Noordeloos A.A."/>
            <person name="Brussaard C.P."/>
            <person name="Claverie J.M."/>
        </authorList>
    </citation>
    <scope>NUCLEOTIDE SEQUENCE [LARGE SCALE GENOMIC DNA]</scope>
    <source>
        <strain evidence="1 2">16T</strain>
    </source>
</reference>
<dbReference type="EMBL" id="KC662249">
    <property type="protein sequence ID" value="AGM15586.1"/>
    <property type="molecule type" value="Genomic_DNA"/>
</dbReference>
<accession>A0AC59EXA2</accession>